<feature type="region of interest" description="Disordered" evidence="1">
    <location>
        <begin position="265"/>
        <end position="343"/>
    </location>
</feature>
<accession>A0AA36DJM3</accession>
<proteinExistence type="predicted"/>
<feature type="domain" description="U1-type" evidence="3">
    <location>
        <begin position="1"/>
        <end position="35"/>
    </location>
</feature>
<dbReference type="InterPro" id="IPR013087">
    <property type="entry name" value="Znf_C2H2_type"/>
</dbReference>
<feature type="region of interest" description="Disordered" evidence="1">
    <location>
        <begin position="409"/>
        <end position="484"/>
    </location>
</feature>
<dbReference type="Pfam" id="PF12874">
    <property type="entry name" value="zf-met"/>
    <property type="match status" value="1"/>
</dbReference>
<organism evidence="4 5">
    <name type="scientific">Mesorhabditis spiculigera</name>
    <dbReference type="NCBI Taxonomy" id="96644"/>
    <lineage>
        <taxon>Eukaryota</taxon>
        <taxon>Metazoa</taxon>
        <taxon>Ecdysozoa</taxon>
        <taxon>Nematoda</taxon>
        <taxon>Chromadorea</taxon>
        <taxon>Rhabditida</taxon>
        <taxon>Rhabditina</taxon>
        <taxon>Rhabditomorpha</taxon>
        <taxon>Rhabditoidea</taxon>
        <taxon>Rhabditidae</taxon>
        <taxon>Mesorhabditinae</taxon>
        <taxon>Mesorhabditis</taxon>
    </lineage>
</organism>
<sequence length="552" mass="60897">MSDHWCPVCHTGFPSQYERWIHEATIEHQSQEKHNMKQWSCLLCPFSCSGKGQYQKHLNGKEHQAKVAEYHRKSGCRTPPDPPQHRINVKWPRNDDTIFYSDNGRSAYASNFGPSMERRDFDFRRQTPIQPIEDQQMPARRPPPYRQRDFSDTASMPWHNPRAQQRYFKAPSSGFSDTKLPSDFDPSRPPPIPQPSVVLHPTLSSSSTLPSTSVLSVLTLRNIIIPICRLIFVGSFLWPLNCPQMYTSLFGLLIAISRQPMAASTSKLQSEDRPSTSGSVGKKNKAPPNGPFTQKGAKKFSQPIASTSTAAAGKKTTAKLATPMKKKPGAVKRSGLPARSTGDLVRQFEAKGRRADVQANLEKRQNQERQNLWVLNRQPSASATTVGTIAEPLRDILHNADSNKIGKGESVAALSSPPPGPSTSTTTPATVTTHPPATFSAPLQQQTIPSPPPKIVETKPVLGGRLPDASPKSSTSSTQPQPGSLLANEYQRTEMLLAKKEESLRLEKELFAKTKEFTELQARYAAEIHHIQTKKRAADAAIAALASPSSIN</sequence>
<evidence type="ECO:0000313" key="4">
    <source>
        <dbReference type="EMBL" id="CAJ0587309.1"/>
    </source>
</evidence>
<feature type="domain" description="U1-type" evidence="3">
    <location>
        <begin position="36"/>
        <end position="70"/>
    </location>
</feature>
<feature type="compositionally biased region" description="Low complexity" evidence="1">
    <location>
        <begin position="470"/>
        <end position="484"/>
    </location>
</feature>
<protein>
    <recommendedName>
        <fullName evidence="6">C2H2-type domain-containing protein</fullName>
    </recommendedName>
</protein>
<evidence type="ECO:0000313" key="5">
    <source>
        <dbReference type="Proteomes" id="UP001177023"/>
    </source>
</evidence>
<dbReference type="SMART" id="SM00355">
    <property type="entry name" value="ZnF_C2H2"/>
    <property type="match status" value="2"/>
</dbReference>
<reference evidence="4" key="1">
    <citation type="submission" date="2023-06" db="EMBL/GenBank/DDBJ databases">
        <authorList>
            <person name="Delattre M."/>
        </authorList>
    </citation>
    <scope>NUCLEOTIDE SEQUENCE</scope>
    <source>
        <strain evidence="4">AF72</strain>
    </source>
</reference>
<dbReference type="Gene3D" id="3.30.160.60">
    <property type="entry name" value="Classic Zinc Finger"/>
    <property type="match status" value="1"/>
</dbReference>
<evidence type="ECO:0000259" key="3">
    <source>
        <dbReference type="SMART" id="SM00451"/>
    </source>
</evidence>
<feature type="region of interest" description="Disordered" evidence="1">
    <location>
        <begin position="171"/>
        <end position="196"/>
    </location>
</feature>
<evidence type="ECO:0000259" key="2">
    <source>
        <dbReference type="SMART" id="SM00355"/>
    </source>
</evidence>
<dbReference type="InterPro" id="IPR036236">
    <property type="entry name" value="Znf_C2H2_sf"/>
</dbReference>
<dbReference type="SUPFAM" id="SSF57667">
    <property type="entry name" value="beta-beta-alpha zinc fingers"/>
    <property type="match status" value="1"/>
</dbReference>
<dbReference type="GO" id="GO:0008270">
    <property type="term" value="F:zinc ion binding"/>
    <property type="evidence" value="ECO:0007669"/>
    <property type="project" value="InterPro"/>
</dbReference>
<feature type="compositionally biased region" description="Low complexity" evidence="1">
    <location>
        <begin position="422"/>
        <end position="438"/>
    </location>
</feature>
<comment type="caution">
    <text evidence="4">The sequence shown here is derived from an EMBL/GenBank/DDBJ whole genome shotgun (WGS) entry which is preliminary data.</text>
</comment>
<name>A0AA36DJM3_9BILA</name>
<dbReference type="EMBL" id="CATQJA010002710">
    <property type="protein sequence ID" value="CAJ0587309.1"/>
    <property type="molecule type" value="Genomic_DNA"/>
</dbReference>
<feature type="non-terminal residue" evidence="4">
    <location>
        <position position="552"/>
    </location>
</feature>
<keyword evidence="5" id="KW-1185">Reference proteome</keyword>
<evidence type="ECO:0000256" key="1">
    <source>
        <dbReference type="SAM" id="MobiDB-lite"/>
    </source>
</evidence>
<feature type="domain" description="C2H2-type" evidence="2">
    <location>
        <begin position="4"/>
        <end position="28"/>
    </location>
</feature>
<evidence type="ECO:0008006" key="6">
    <source>
        <dbReference type="Google" id="ProtNLM"/>
    </source>
</evidence>
<dbReference type="SMART" id="SM00451">
    <property type="entry name" value="ZnF_U1"/>
    <property type="match status" value="2"/>
</dbReference>
<gene>
    <name evidence="4" type="ORF">MSPICULIGERA_LOCUS25284</name>
</gene>
<dbReference type="AlphaFoldDB" id="A0AA36DJM3"/>
<feature type="domain" description="C2H2-type" evidence="2">
    <location>
        <begin position="39"/>
        <end position="63"/>
    </location>
</feature>
<dbReference type="InterPro" id="IPR003604">
    <property type="entry name" value="Matrin/U1-like-C_Znf_C2H2"/>
</dbReference>
<feature type="compositionally biased region" description="Low complexity" evidence="1">
    <location>
        <begin position="305"/>
        <end position="322"/>
    </location>
</feature>
<dbReference type="GO" id="GO:0003676">
    <property type="term" value="F:nucleic acid binding"/>
    <property type="evidence" value="ECO:0007669"/>
    <property type="project" value="InterPro"/>
</dbReference>
<dbReference type="Proteomes" id="UP001177023">
    <property type="component" value="Unassembled WGS sequence"/>
</dbReference>